<proteinExistence type="inferred from homology"/>
<dbReference type="InterPro" id="IPR000836">
    <property type="entry name" value="PRTase_dom"/>
</dbReference>
<comment type="caution">
    <text evidence="2">The sequence shown here is derived from an EMBL/GenBank/DDBJ whole genome shotgun (WGS) entry which is preliminary data.</text>
</comment>
<dbReference type="InterPro" id="IPR029057">
    <property type="entry name" value="PRTase-like"/>
</dbReference>
<reference evidence="2 3" key="1">
    <citation type="submission" date="2017-05" db="EMBL/GenBank/DDBJ databases">
        <title>Vagococcus spp. assemblies.</title>
        <authorList>
            <person name="Gulvik C.A."/>
        </authorList>
    </citation>
    <scope>NUCLEOTIDE SEQUENCE [LARGE SCALE GENOMIC DNA]</scope>
    <source>
        <strain evidence="2 3">SS1995</strain>
    </source>
</reference>
<dbReference type="PANTHER" id="PTHR47505">
    <property type="entry name" value="DNA UTILIZATION PROTEIN YHGH"/>
    <property type="match status" value="1"/>
</dbReference>
<dbReference type="EMBL" id="NGJS01000002">
    <property type="protein sequence ID" value="RSU00178.1"/>
    <property type="molecule type" value="Genomic_DNA"/>
</dbReference>
<name>A0A430A1A5_9ENTE</name>
<evidence type="ECO:0008006" key="4">
    <source>
        <dbReference type="Google" id="ProtNLM"/>
    </source>
</evidence>
<protein>
    <recommendedName>
        <fullName evidence="4">Phosphoribosyltransferase domain-containing protein</fullName>
    </recommendedName>
</protein>
<sequence>MNQCVLCGMPIVYNLSLEQLFKFCSGPDGMICADCLTKFSLIADDTRCRCQCCCAITKKNVCDDCVLWLKDKKHHFFGHQALFDYDEMMHDYFQFFKFKGDYQLSSAFSQLIVAAIKSFGRQVIVVPIPISDERLAERGFNQTESMLDAGRIMYERILIKKDHHAAQSEKCRKKRLQLRQPFAIERRYKKKLSGKTLLLFDDIYTTGKTVQLARNLLYDNKADRVFSLSLAR</sequence>
<dbReference type="Proteomes" id="UP000287857">
    <property type="component" value="Unassembled WGS sequence"/>
</dbReference>
<comment type="similarity">
    <text evidence="1">Belongs to the ComF/GntX family.</text>
</comment>
<dbReference type="Gene3D" id="3.40.50.2020">
    <property type="match status" value="1"/>
</dbReference>
<keyword evidence="3" id="KW-1185">Reference proteome</keyword>
<dbReference type="CDD" id="cd06223">
    <property type="entry name" value="PRTases_typeI"/>
    <property type="match status" value="1"/>
</dbReference>
<dbReference type="InterPro" id="IPR051910">
    <property type="entry name" value="ComF/GntX_DNA_util-trans"/>
</dbReference>
<evidence type="ECO:0000313" key="3">
    <source>
        <dbReference type="Proteomes" id="UP000287857"/>
    </source>
</evidence>
<dbReference type="AlphaFoldDB" id="A0A430A1A5"/>
<evidence type="ECO:0000256" key="1">
    <source>
        <dbReference type="ARBA" id="ARBA00008007"/>
    </source>
</evidence>
<organism evidence="2 3">
    <name type="scientific">Vagococcus vulneris</name>
    <dbReference type="NCBI Taxonomy" id="1977869"/>
    <lineage>
        <taxon>Bacteria</taxon>
        <taxon>Bacillati</taxon>
        <taxon>Bacillota</taxon>
        <taxon>Bacilli</taxon>
        <taxon>Lactobacillales</taxon>
        <taxon>Enterococcaceae</taxon>
        <taxon>Vagococcus</taxon>
    </lineage>
</organism>
<evidence type="ECO:0000313" key="2">
    <source>
        <dbReference type="EMBL" id="RSU00178.1"/>
    </source>
</evidence>
<dbReference type="OrthoDB" id="9779910at2"/>
<accession>A0A430A1A5</accession>
<dbReference type="RefSeq" id="WP_125983130.1">
    <property type="nucleotide sequence ID" value="NZ_NGJS01000002.1"/>
</dbReference>
<dbReference type="PANTHER" id="PTHR47505:SF1">
    <property type="entry name" value="DNA UTILIZATION PROTEIN YHGH"/>
    <property type="match status" value="1"/>
</dbReference>
<gene>
    <name evidence="2" type="ORF">CBF37_02455</name>
</gene>
<dbReference type="SUPFAM" id="SSF53271">
    <property type="entry name" value="PRTase-like"/>
    <property type="match status" value="1"/>
</dbReference>